<dbReference type="PANTHER" id="PTHR36734:SF1">
    <property type="entry name" value="OS02G0815300 PROTEIN"/>
    <property type="match status" value="1"/>
</dbReference>
<dbReference type="Proteomes" id="UP000027120">
    <property type="component" value="Unassembled WGS sequence"/>
</dbReference>
<name>A0A067GI53_CITSI</name>
<dbReference type="AlphaFoldDB" id="A0A067GI53"/>
<keyword evidence="1" id="KW-0175">Coiled coil</keyword>
<dbReference type="STRING" id="2711.A0A067GI53"/>
<dbReference type="GO" id="GO:0009534">
    <property type="term" value="C:chloroplast thylakoid"/>
    <property type="evidence" value="ECO:0000318"/>
    <property type="project" value="GO_Central"/>
</dbReference>
<proteinExistence type="predicted"/>
<dbReference type="SMR" id="A0A067GI53"/>
<organism evidence="2 3">
    <name type="scientific">Citrus sinensis</name>
    <name type="common">Sweet orange</name>
    <name type="synonym">Citrus aurantium var. sinensis</name>
    <dbReference type="NCBI Taxonomy" id="2711"/>
    <lineage>
        <taxon>Eukaryota</taxon>
        <taxon>Viridiplantae</taxon>
        <taxon>Streptophyta</taxon>
        <taxon>Embryophyta</taxon>
        <taxon>Tracheophyta</taxon>
        <taxon>Spermatophyta</taxon>
        <taxon>Magnoliopsida</taxon>
        <taxon>eudicotyledons</taxon>
        <taxon>Gunneridae</taxon>
        <taxon>Pentapetalae</taxon>
        <taxon>rosids</taxon>
        <taxon>malvids</taxon>
        <taxon>Sapindales</taxon>
        <taxon>Rutaceae</taxon>
        <taxon>Aurantioideae</taxon>
        <taxon>Citrus</taxon>
    </lineage>
</organism>
<reference evidence="2 3" key="1">
    <citation type="submission" date="2014-04" db="EMBL/GenBank/DDBJ databases">
        <authorList>
            <consortium name="International Citrus Genome Consortium"/>
            <person name="Gmitter F."/>
            <person name="Chen C."/>
            <person name="Farmerie W."/>
            <person name="Harkins T."/>
            <person name="Desany B."/>
            <person name="Mohiuddin M."/>
            <person name="Kodira C."/>
            <person name="Borodovsky M."/>
            <person name="Lomsadze A."/>
            <person name="Burns P."/>
            <person name="Jenkins J."/>
            <person name="Prochnik S."/>
            <person name="Shu S."/>
            <person name="Chapman J."/>
            <person name="Pitluck S."/>
            <person name="Schmutz J."/>
            <person name="Rokhsar D."/>
        </authorList>
    </citation>
    <scope>NUCLEOTIDE SEQUENCE</scope>
</reference>
<sequence length="169" mass="18170">MMTPQKFVTTHLTQKSSLRAMASTIPWSSLSRAPTLLRVRNNARPVTCKAHAPKSAQALHASRRNLLFFSLTALPVLTARESASSAEDIPLFGLRRKLKQAEEEAVDIVREVEKKIETVEERIEASEKEVETTAGFGGLAQAGAVAGAELVGLLVATSVVNGILGPEPQ</sequence>
<dbReference type="PANTHER" id="PTHR36734">
    <property type="entry name" value="YCF37-LIKE PROTEIN"/>
    <property type="match status" value="1"/>
</dbReference>
<accession>A0A067GI53</accession>
<evidence type="ECO:0000256" key="1">
    <source>
        <dbReference type="SAM" id="Coils"/>
    </source>
</evidence>
<dbReference type="PaxDb" id="2711-XP_006466682.1"/>
<evidence type="ECO:0000313" key="2">
    <source>
        <dbReference type="EMBL" id="KDO79398.1"/>
    </source>
</evidence>
<evidence type="ECO:0008006" key="4">
    <source>
        <dbReference type="Google" id="ProtNLM"/>
    </source>
</evidence>
<evidence type="ECO:0000313" key="3">
    <source>
        <dbReference type="Proteomes" id="UP000027120"/>
    </source>
</evidence>
<protein>
    <recommendedName>
        <fullName evidence="4">Synechocystis YCF37</fullName>
    </recommendedName>
</protein>
<dbReference type="eggNOG" id="ENOG502S113">
    <property type="taxonomic scope" value="Eukaryota"/>
</dbReference>
<feature type="coiled-coil region" evidence="1">
    <location>
        <begin position="91"/>
        <end position="129"/>
    </location>
</feature>
<gene>
    <name evidence="2" type="ORF">CISIN_1g030938mg</name>
</gene>
<keyword evidence="3" id="KW-1185">Reference proteome</keyword>
<dbReference type="EMBL" id="KK784878">
    <property type="protein sequence ID" value="KDO79398.1"/>
    <property type="molecule type" value="Genomic_DNA"/>
</dbReference>